<reference evidence="1 2" key="1">
    <citation type="submission" date="2020-08" db="EMBL/GenBank/DDBJ databases">
        <title>Draft genome sequencing of an Anaerocolumna strain isolated from anoxic soil subjected to BSD treatment.</title>
        <authorList>
            <person name="Uek A."/>
            <person name="Tonouchi A."/>
        </authorList>
    </citation>
    <scope>NUCLEOTIDE SEQUENCE [LARGE SCALE GENOMIC DNA]</scope>
    <source>
        <strain evidence="1 2">CTTW</strain>
    </source>
</reference>
<evidence type="ECO:0000313" key="1">
    <source>
        <dbReference type="EMBL" id="BCJ97052.1"/>
    </source>
</evidence>
<gene>
    <name evidence="1" type="ORF">bsdcttw_00930</name>
</gene>
<protein>
    <submittedName>
        <fullName evidence="1">Uncharacterized protein</fullName>
    </submittedName>
</protein>
<dbReference type="Proteomes" id="UP000515703">
    <property type="component" value="Chromosome"/>
</dbReference>
<name>A0A7I8DF85_9FIRM</name>
<dbReference type="EMBL" id="AP023368">
    <property type="protein sequence ID" value="BCJ97052.1"/>
    <property type="molecule type" value="Genomic_DNA"/>
</dbReference>
<accession>A0A7I8DF85</accession>
<organism evidence="1 2">
    <name type="scientific">Anaerocolumna chitinilytica</name>
    <dbReference type="NCBI Taxonomy" id="1727145"/>
    <lineage>
        <taxon>Bacteria</taxon>
        <taxon>Bacillati</taxon>
        <taxon>Bacillota</taxon>
        <taxon>Clostridia</taxon>
        <taxon>Lachnospirales</taxon>
        <taxon>Lachnospiraceae</taxon>
        <taxon>Anaerocolumna</taxon>
    </lineage>
</organism>
<dbReference type="AlphaFoldDB" id="A0A7I8DF85"/>
<sequence>MRDSFNINTVGIMKNFDITMNEVSDISNIIRQMIVVKNDKTRTIKKQTLPYSIEDKILLNNIPRSLADLIKRRHIDAYDIVEEAIKNLAEYDACLREDLYDFYYETYVNILINLELDSDDLIKIKEKSGEVYRQINLDIKNELFEGKLSSIPENKIDTYISAITSYVFYKCKFLIPIE</sequence>
<dbReference type="KEGG" id="acht:bsdcttw_00930"/>
<evidence type="ECO:0000313" key="2">
    <source>
        <dbReference type="Proteomes" id="UP000515703"/>
    </source>
</evidence>
<keyword evidence="2" id="KW-1185">Reference proteome</keyword>
<dbReference type="RefSeq" id="WP_207726471.1">
    <property type="nucleotide sequence ID" value="NZ_AP023368.1"/>
</dbReference>
<reference evidence="1 2" key="2">
    <citation type="submission" date="2020-08" db="EMBL/GenBank/DDBJ databases">
        <authorList>
            <person name="Ueki A."/>
            <person name="Tonouchi A."/>
        </authorList>
    </citation>
    <scope>NUCLEOTIDE SEQUENCE [LARGE SCALE GENOMIC DNA]</scope>
    <source>
        <strain evidence="1 2">CTTW</strain>
    </source>
</reference>
<proteinExistence type="predicted"/>